<dbReference type="OrthoDB" id="9783488at2"/>
<evidence type="ECO:0000259" key="2">
    <source>
        <dbReference type="Pfam" id="PF12849"/>
    </source>
</evidence>
<dbReference type="InterPro" id="IPR050811">
    <property type="entry name" value="Phosphate_ABC_transporter"/>
</dbReference>
<keyword evidence="1" id="KW-0732">Signal</keyword>
<dbReference type="RefSeq" id="WP_005869116.1">
    <property type="nucleotide sequence ID" value="NZ_ACYG01000005.1"/>
</dbReference>
<proteinExistence type="predicted"/>
<dbReference type="SUPFAM" id="SSF53850">
    <property type="entry name" value="Periplasmic binding protein-like II"/>
    <property type="match status" value="1"/>
</dbReference>
<name>C8PE13_9BACT</name>
<dbReference type="Gene3D" id="3.40.190.10">
    <property type="entry name" value="Periplasmic binding protein-like II"/>
    <property type="match status" value="2"/>
</dbReference>
<organism evidence="3 4">
    <name type="scientific">Campylobacter gracilis RM3268</name>
    <dbReference type="NCBI Taxonomy" id="553220"/>
    <lineage>
        <taxon>Bacteria</taxon>
        <taxon>Pseudomonadati</taxon>
        <taxon>Campylobacterota</taxon>
        <taxon>Epsilonproteobacteria</taxon>
        <taxon>Campylobacterales</taxon>
        <taxon>Campylobacteraceae</taxon>
        <taxon>Campylobacter</taxon>
    </lineage>
</organism>
<sequence length="315" mass="34835">MKRAIIAILLVFILAAFDFAFYRLVVKRYVNQSSAEMQAKSIELHKFLPFDEGSQIVRASSSLKLSGDLPIIDGAAALYPVFSAFVAASYPKDSVEFDGQNFTSASRLKFSNTRDAYKAISDGEADLIFVAAPSKQQLAYAQEKGARLRFVPIGLEAFVFIVNANNKVSNLSVDQVRGIYSGQYSDWSQLGGERMRIDAVQRNVGSGSQSAFLKFMGETQPKRKITGFFGSAIGFSFRYYVEGIVQNGGVKMLSLNGAYPNKENIASRKYPLVAEIYAVYDENNKNENIRILIDWILSPQGQSIIENSGYVPIKG</sequence>
<protein>
    <recommendedName>
        <fullName evidence="2">PBP domain-containing protein</fullName>
    </recommendedName>
</protein>
<dbReference type="STRING" id="824.CGRAC_1318"/>
<reference evidence="3 4" key="1">
    <citation type="submission" date="2009-07" db="EMBL/GenBank/DDBJ databases">
        <authorList>
            <person name="Madupu R."/>
            <person name="Sebastian Y."/>
            <person name="Durkin A.S."/>
            <person name="Torralba M."/>
            <person name="Methe B."/>
            <person name="Sutton G.G."/>
            <person name="Strausberg R.L."/>
            <person name="Nelson K.E."/>
        </authorList>
    </citation>
    <scope>NUCLEOTIDE SEQUENCE [LARGE SCALE GENOMIC DNA]</scope>
    <source>
        <strain evidence="3 4">RM3268</strain>
    </source>
</reference>
<comment type="caution">
    <text evidence="3">The sequence shown here is derived from an EMBL/GenBank/DDBJ whole genome shotgun (WGS) entry which is preliminary data.</text>
</comment>
<dbReference type="Pfam" id="PF12849">
    <property type="entry name" value="PBP_like_2"/>
    <property type="match status" value="1"/>
</dbReference>
<gene>
    <name evidence="3" type="ORF">CAMGR0001_2363</name>
</gene>
<dbReference type="InterPro" id="IPR024370">
    <property type="entry name" value="PBP_domain"/>
</dbReference>
<evidence type="ECO:0000313" key="4">
    <source>
        <dbReference type="Proteomes" id="UP000005709"/>
    </source>
</evidence>
<evidence type="ECO:0000313" key="3">
    <source>
        <dbReference type="EMBL" id="EEV18886.1"/>
    </source>
</evidence>
<evidence type="ECO:0000256" key="1">
    <source>
        <dbReference type="ARBA" id="ARBA00022729"/>
    </source>
</evidence>
<dbReference type="AlphaFoldDB" id="C8PE13"/>
<dbReference type="PANTHER" id="PTHR30570">
    <property type="entry name" value="PERIPLASMIC PHOSPHATE BINDING COMPONENT OF PHOSPHATE ABC TRANSPORTER"/>
    <property type="match status" value="1"/>
</dbReference>
<dbReference type="PANTHER" id="PTHR30570:SF1">
    <property type="entry name" value="PHOSPHATE-BINDING PROTEIN PSTS"/>
    <property type="match status" value="1"/>
</dbReference>
<dbReference type="Proteomes" id="UP000005709">
    <property type="component" value="Unassembled WGS sequence"/>
</dbReference>
<feature type="domain" description="PBP" evidence="2">
    <location>
        <begin position="73"/>
        <end position="299"/>
    </location>
</feature>
<dbReference type="eggNOG" id="COG0226">
    <property type="taxonomic scope" value="Bacteria"/>
</dbReference>
<keyword evidence="4" id="KW-1185">Reference proteome</keyword>
<accession>C8PE13</accession>
<dbReference type="EMBL" id="ACYG01000005">
    <property type="protein sequence ID" value="EEV18886.1"/>
    <property type="molecule type" value="Genomic_DNA"/>
</dbReference>